<dbReference type="AlphaFoldDB" id="A0A8J4E1D0"/>
<evidence type="ECO:0000313" key="2">
    <source>
        <dbReference type="Proteomes" id="UP000612585"/>
    </source>
</evidence>
<sequence>MIRHMRRVGAAGAVVVSVMVGTQVVAQGAASASGCHRPGAYFEFYDNTLVGQHWQYCYDPDSEIPWPVIVERYDPPPLGTHLPWTWVIVAQSQSGTAKYTCRGTGPYTFRIRGTGVSGFYACS</sequence>
<evidence type="ECO:0000313" key="1">
    <source>
        <dbReference type="EMBL" id="GIJ57628.1"/>
    </source>
</evidence>
<proteinExistence type="predicted"/>
<dbReference type="Proteomes" id="UP000612585">
    <property type="component" value="Unassembled WGS sequence"/>
</dbReference>
<gene>
    <name evidence="1" type="ORF">Vau01_051440</name>
</gene>
<protein>
    <submittedName>
        <fullName evidence="1">Uncharacterized protein</fullName>
    </submittedName>
</protein>
<accession>A0A8J4E1D0</accession>
<keyword evidence="2" id="KW-1185">Reference proteome</keyword>
<dbReference type="EMBL" id="BOPG01000032">
    <property type="protein sequence ID" value="GIJ57628.1"/>
    <property type="molecule type" value="Genomic_DNA"/>
</dbReference>
<dbReference type="PROSITE" id="PS51257">
    <property type="entry name" value="PROKAR_LIPOPROTEIN"/>
    <property type="match status" value="1"/>
</dbReference>
<reference evidence="1" key="1">
    <citation type="submission" date="2021-01" db="EMBL/GenBank/DDBJ databases">
        <title>Whole genome shotgun sequence of Virgisporangium aurantiacum NBRC 16421.</title>
        <authorList>
            <person name="Komaki H."/>
            <person name="Tamura T."/>
        </authorList>
    </citation>
    <scope>NUCLEOTIDE SEQUENCE</scope>
    <source>
        <strain evidence="1">NBRC 16421</strain>
    </source>
</reference>
<dbReference type="RefSeq" id="WP_203997124.1">
    <property type="nucleotide sequence ID" value="NZ_BOPG01000032.1"/>
</dbReference>
<name>A0A8J4E1D0_9ACTN</name>
<organism evidence="1 2">
    <name type="scientific">Virgisporangium aurantiacum</name>
    <dbReference type="NCBI Taxonomy" id="175570"/>
    <lineage>
        <taxon>Bacteria</taxon>
        <taxon>Bacillati</taxon>
        <taxon>Actinomycetota</taxon>
        <taxon>Actinomycetes</taxon>
        <taxon>Micromonosporales</taxon>
        <taxon>Micromonosporaceae</taxon>
        <taxon>Virgisporangium</taxon>
    </lineage>
</organism>
<comment type="caution">
    <text evidence="1">The sequence shown here is derived from an EMBL/GenBank/DDBJ whole genome shotgun (WGS) entry which is preliminary data.</text>
</comment>